<feature type="domain" description="GP-PDE" evidence="1">
    <location>
        <begin position="12"/>
        <end position="245"/>
    </location>
</feature>
<dbReference type="Pfam" id="PF03009">
    <property type="entry name" value="GDPD"/>
    <property type="match status" value="1"/>
</dbReference>
<reference evidence="2" key="1">
    <citation type="submission" date="2020-05" db="EMBL/GenBank/DDBJ databases">
        <authorList>
            <person name="Chiriac C."/>
            <person name="Salcher M."/>
            <person name="Ghai R."/>
            <person name="Kavagutti S V."/>
        </authorList>
    </citation>
    <scope>NUCLEOTIDE SEQUENCE</scope>
</reference>
<accession>A0A6J6D9E2</accession>
<evidence type="ECO:0000313" key="2">
    <source>
        <dbReference type="EMBL" id="CAB4559926.1"/>
    </source>
</evidence>
<dbReference type="GO" id="GO:0008081">
    <property type="term" value="F:phosphoric diester hydrolase activity"/>
    <property type="evidence" value="ECO:0007669"/>
    <property type="project" value="InterPro"/>
</dbReference>
<dbReference type="PANTHER" id="PTHR43805:SF1">
    <property type="entry name" value="GP-PDE DOMAIN-CONTAINING PROTEIN"/>
    <property type="match status" value="1"/>
</dbReference>
<dbReference type="GO" id="GO:0006629">
    <property type="term" value="P:lipid metabolic process"/>
    <property type="evidence" value="ECO:0007669"/>
    <property type="project" value="InterPro"/>
</dbReference>
<protein>
    <submittedName>
        <fullName evidence="2">Unannotated protein</fullName>
    </submittedName>
</protein>
<sequence length="251" mass="27631">MAPHPYLDHSGPIAFAHRGGTSSAPENSMRAFEHAYSLGYRYLETDVHATSDGVLVAFHDNDLERTCGVKKSIATSTWAELQDARIDGTDPIPTLMDIMDAWPDARLNIDCKSNEALQPLLDTIRKTNCFDRVCIGSFSDKRLQAVREEFGSKICTSMGPKEVAQLLARATTRVLPFSSPALAAQIPVRQGPIPVTTRRLVDTAHRLGIAVHVWTVDDPVEIARLLDLGVDGIMSDDTMALRDVFNAHGHW</sequence>
<organism evidence="2">
    <name type="scientific">freshwater metagenome</name>
    <dbReference type="NCBI Taxonomy" id="449393"/>
    <lineage>
        <taxon>unclassified sequences</taxon>
        <taxon>metagenomes</taxon>
        <taxon>ecological metagenomes</taxon>
    </lineage>
</organism>
<dbReference type="AlphaFoldDB" id="A0A6J6D9E2"/>
<dbReference type="EMBL" id="CAEZTC010000082">
    <property type="protein sequence ID" value="CAB4559926.1"/>
    <property type="molecule type" value="Genomic_DNA"/>
</dbReference>
<dbReference type="InterPro" id="IPR017946">
    <property type="entry name" value="PLC-like_Pdiesterase_TIM-brl"/>
</dbReference>
<gene>
    <name evidence="2" type="ORF">UFOPK1572_00757</name>
</gene>
<dbReference type="InterPro" id="IPR030395">
    <property type="entry name" value="GP_PDE_dom"/>
</dbReference>
<proteinExistence type="predicted"/>
<dbReference type="PANTHER" id="PTHR43805">
    <property type="entry name" value="GLYCEROPHOSPHORYL DIESTER PHOSPHODIESTERASE"/>
    <property type="match status" value="1"/>
</dbReference>
<dbReference type="PROSITE" id="PS51704">
    <property type="entry name" value="GP_PDE"/>
    <property type="match status" value="1"/>
</dbReference>
<dbReference type="Gene3D" id="3.20.20.190">
    <property type="entry name" value="Phosphatidylinositol (PI) phosphodiesterase"/>
    <property type="match status" value="1"/>
</dbReference>
<dbReference type="CDD" id="cd08561">
    <property type="entry name" value="GDPD_cytoplasmic_ScUgpQ2_like"/>
    <property type="match status" value="1"/>
</dbReference>
<evidence type="ECO:0000259" key="1">
    <source>
        <dbReference type="PROSITE" id="PS51704"/>
    </source>
</evidence>
<name>A0A6J6D9E2_9ZZZZ</name>
<dbReference type="SUPFAM" id="SSF51695">
    <property type="entry name" value="PLC-like phosphodiesterases"/>
    <property type="match status" value="1"/>
</dbReference>